<feature type="signal peptide" evidence="12">
    <location>
        <begin position="1"/>
        <end position="23"/>
    </location>
</feature>
<comment type="caution">
    <text evidence="14">The sequence shown here is derived from an EMBL/GenBank/DDBJ whole genome shotgun (WGS) entry which is preliminary data.</text>
</comment>
<dbReference type="CDD" id="cd03128">
    <property type="entry name" value="GAT_1"/>
    <property type="match status" value="1"/>
</dbReference>
<keyword evidence="8" id="KW-0326">Glycosidase</keyword>
<evidence type="ECO:0000313" key="14">
    <source>
        <dbReference type="EMBL" id="KAL2060348.1"/>
    </source>
</evidence>
<evidence type="ECO:0000256" key="5">
    <source>
        <dbReference type="ARBA" id="ARBA00022801"/>
    </source>
</evidence>
<feature type="non-terminal residue" evidence="14">
    <location>
        <position position="790"/>
    </location>
</feature>
<evidence type="ECO:0000256" key="2">
    <source>
        <dbReference type="ARBA" id="ARBA00005336"/>
    </source>
</evidence>
<evidence type="ECO:0000256" key="7">
    <source>
        <dbReference type="ARBA" id="ARBA00023277"/>
    </source>
</evidence>
<dbReference type="InterPro" id="IPR036881">
    <property type="entry name" value="Glyco_hydro_3_C_sf"/>
</dbReference>
<dbReference type="Pfam" id="PF01915">
    <property type="entry name" value="Glyco_hydro_3_C"/>
    <property type="match status" value="1"/>
</dbReference>
<dbReference type="SUPFAM" id="SSF52279">
    <property type="entry name" value="Beta-D-glucan exohydrolase, C-terminal domain"/>
    <property type="match status" value="1"/>
</dbReference>
<dbReference type="PANTHER" id="PTHR42721">
    <property type="entry name" value="SUGAR HYDROLASE-RELATED"/>
    <property type="match status" value="1"/>
</dbReference>
<keyword evidence="9" id="KW-0624">Polysaccharide degradation</keyword>
<dbReference type="EC" id="3.2.1.37" evidence="11"/>
<dbReference type="InterPro" id="IPR002772">
    <property type="entry name" value="Glyco_hydro_3_C"/>
</dbReference>
<evidence type="ECO:0000259" key="13">
    <source>
        <dbReference type="SMART" id="SM01217"/>
    </source>
</evidence>
<evidence type="ECO:0000256" key="10">
    <source>
        <dbReference type="ARBA" id="ARBA00024574"/>
    </source>
</evidence>
<evidence type="ECO:0000256" key="8">
    <source>
        <dbReference type="ARBA" id="ARBA00023295"/>
    </source>
</evidence>
<evidence type="ECO:0000313" key="15">
    <source>
        <dbReference type="Proteomes" id="UP001595075"/>
    </source>
</evidence>
<sequence length="790" mass="85289">MHSTDMLVGYVGCLAALAGSTFAQQPNYVLKQFPDCVNGLLTSNSICDKSLDAQTRAKALVASFTQAEKIENMQNDSPGVPRIGLPAYNWWNEALHGVASSPGVNFTEPGTNYSYATSFPMPITVGAAFDDDLVYQMATVVSTEARAFSNAGQAGLNFWTPNINPFRDPRWGRGQETPGEDPFHISRYVAKLIPGLQGEPGAPYMKVAASCKHFAGYDLEVWNGVARYAFDAKINPQDMRDYFLPPFQSCARDSSVQSVMCAYNAVNGVPSCANSHLLQTILREHWDWEKNDRYVVGDCDAVHNIFNGSTWNRPEVGHNYTKTPEEAAAVALNAGTDLSCGDFYPAFLGAAISKGFTNDSTMDIALVRRYTSLVLLGYFDSPADQPYRQLRFTDVSTASAQALALQAAEEGIVLLKNDGTLPLSTAVKKLALIGPLANSTLQMQGLYKGVAPYLRSPLYAAEKAGYEVTYVSGTDIANGTSGYADALEAAKNADAVIYLGGIDDTIEKETLDRYQIDWPANQLELISRLSALSKPFVVVQMGSMVDSSPLVSNKNVNSLVWAGYPGQDGGTAIFNILTGKVAPAGRLPVTQYPAKYVDEVPMTNMSLKAYSSTDKSLNNPGRTYKFYTGTPVFPFGHGLHYTNFSTKIIPPATSTFEISSLIPQATQANKPKYLDQNPFLTLPITVTNTGTKSSSFVTLLFLSGSFGPAPYPIKSLVGYSRAKDISAGQSGTVDIPLTLASLARADEEGNLVLYPGTYRVAVDVDGSVGWNFTLTGTAVTLDSWPAEPKV</sequence>
<feature type="chain" id="PRO_5046263604" description="xylan 1,4-beta-xylosidase" evidence="12">
    <location>
        <begin position="24"/>
        <end position="790"/>
    </location>
</feature>
<feature type="domain" description="Fibronectin type III-like" evidence="13">
    <location>
        <begin position="696"/>
        <end position="766"/>
    </location>
</feature>
<dbReference type="InterPro" id="IPR026891">
    <property type="entry name" value="Fn3-like"/>
</dbReference>
<keyword evidence="3" id="KW-0858">Xylan degradation</keyword>
<dbReference type="Pfam" id="PF00933">
    <property type="entry name" value="Glyco_hydro_3"/>
    <property type="match status" value="1"/>
</dbReference>
<evidence type="ECO:0000256" key="3">
    <source>
        <dbReference type="ARBA" id="ARBA00022651"/>
    </source>
</evidence>
<dbReference type="InterPro" id="IPR001764">
    <property type="entry name" value="Glyco_hydro_3_N"/>
</dbReference>
<keyword evidence="5" id="KW-0378">Hydrolase</keyword>
<dbReference type="Gene3D" id="3.40.50.1700">
    <property type="entry name" value="Glycoside hydrolase family 3 C-terminal domain"/>
    <property type="match status" value="1"/>
</dbReference>
<dbReference type="InterPro" id="IPR044993">
    <property type="entry name" value="BXL"/>
</dbReference>
<evidence type="ECO:0000256" key="9">
    <source>
        <dbReference type="ARBA" id="ARBA00023326"/>
    </source>
</evidence>
<name>A0ABR4BRU7_9HELO</name>
<dbReference type="InterPro" id="IPR017853">
    <property type="entry name" value="GH"/>
</dbReference>
<proteinExistence type="inferred from homology"/>
<keyword evidence="4 12" id="KW-0732">Signal</keyword>
<dbReference type="InterPro" id="IPR013783">
    <property type="entry name" value="Ig-like_fold"/>
</dbReference>
<evidence type="ECO:0000256" key="12">
    <source>
        <dbReference type="SAM" id="SignalP"/>
    </source>
</evidence>
<organism evidence="14 15">
    <name type="scientific">Oculimacula yallundae</name>
    <dbReference type="NCBI Taxonomy" id="86028"/>
    <lineage>
        <taxon>Eukaryota</taxon>
        <taxon>Fungi</taxon>
        <taxon>Dikarya</taxon>
        <taxon>Ascomycota</taxon>
        <taxon>Pezizomycotina</taxon>
        <taxon>Leotiomycetes</taxon>
        <taxon>Helotiales</taxon>
        <taxon>Ploettnerulaceae</taxon>
        <taxon>Oculimacula</taxon>
    </lineage>
</organism>
<evidence type="ECO:0000256" key="4">
    <source>
        <dbReference type="ARBA" id="ARBA00022729"/>
    </source>
</evidence>
<dbReference type="SUPFAM" id="SSF51445">
    <property type="entry name" value="(Trans)glycosidases"/>
    <property type="match status" value="1"/>
</dbReference>
<comment type="similarity">
    <text evidence="2">Belongs to the glycosyl hydrolase 3 family.</text>
</comment>
<dbReference type="PANTHER" id="PTHR42721:SF3">
    <property type="entry name" value="BETA-D-XYLOSIDASE 5-RELATED"/>
    <property type="match status" value="1"/>
</dbReference>
<dbReference type="Gene3D" id="2.60.40.10">
    <property type="entry name" value="Immunoglobulins"/>
    <property type="match status" value="1"/>
</dbReference>
<accession>A0ABR4BRU7</accession>
<comment type="catalytic activity">
    <reaction evidence="10">
        <text>Hydrolysis of (1-&gt;4)-beta-D-xylans, to remove successive D-xylose residues from the non-reducing termini.</text>
        <dbReference type="EC" id="3.2.1.37"/>
    </reaction>
</comment>
<dbReference type="InterPro" id="IPR036962">
    <property type="entry name" value="Glyco_hydro_3_N_sf"/>
</dbReference>
<reference evidence="14 15" key="1">
    <citation type="journal article" date="2024" name="Commun. Biol.">
        <title>Comparative genomic analysis of thermophilic fungi reveals convergent evolutionary adaptations and gene losses.</title>
        <authorList>
            <person name="Steindorff A.S."/>
            <person name="Aguilar-Pontes M.V."/>
            <person name="Robinson A.J."/>
            <person name="Andreopoulos B."/>
            <person name="LaButti K."/>
            <person name="Kuo A."/>
            <person name="Mondo S."/>
            <person name="Riley R."/>
            <person name="Otillar R."/>
            <person name="Haridas S."/>
            <person name="Lipzen A."/>
            <person name="Grimwood J."/>
            <person name="Schmutz J."/>
            <person name="Clum A."/>
            <person name="Reid I.D."/>
            <person name="Moisan M.C."/>
            <person name="Butler G."/>
            <person name="Nguyen T.T.M."/>
            <person name="Dewar K."/>
            <person name="Conant G."/>
            <person name="Drula E."/>
            <person name="Henrissat B."/>
            <person name="Hansel C."/>
            <person name="Singer S."/>
            <person name="Hutchinson M.I."/>
            <person name="de Vries R.P."/>
            <person name="Natvig D.O."/>
            <person name="Powell A.J."/>
            <person name="Tsang A."/>
            <person name="Grigoriev I.V."/>
        </authorList>
    </citation>
    <scope>NUCLEOTIDE SEQUENCE [LARGE SCALE GENOMIC DNA]</scope>
    <source>
        <strain evidence="14 15">CBS 494.80</strain>
    </source>
</reference>
<evidence type="ECO:0000256" key="1">
    <source>
        <dbReference type="ARBA" id="ARBA00004851"/>
    </source>
</evidence>
<dbReference type="EMBL" id="JAZHXI010000023">
    <property type="protein sequence ID" value="KAL2060348.1"/>
    <property type="molecule type" value="Genomic_DNA"/>
</dbReference>
<dbReference type="SMART" id="SM01217">
    <property type="entry name" value="Fn3_like"/>
    <property type="match status" value="1"/>
</dbReference>
<dbReference type="Pfam" id="PF14310">
    <property type="entry name" value="Fn3-like"/>
    <property type="match status" value="1"/>
</dbReference>
<keyword evidence="15" id="KW-1185">Reference proteome</keyword>
<dbReference type="Proteomes" id="UP001595075">
    <property type="component" value="Unassembled WGS sequence"/>
</dbReference>
<gene>
    <name evidence="14" type="ORF">VTL71DRAFT_9743</name>
</gene>
<evidence type="ECO:0000256" key="11">
    <source>
        <dbReference type="ARBA" id="ARBA00026107"/>
    </source>
</evidence>
<dbReference type="Gene3D" id="3.20.20.300">
    <property type="entry name" value="Glycoside hydrolase, family 3, N-terminal domain"/>
    <property type="match status" value="1"/>
</dbReference>
<comment type="pathway">
    <text evidence="1">Glycan degradation; xylan degradation.</text>
</comment>
<evidence type="ECO:0000256" key="6">
    <source>
        <dbReference type="ARBA" id="ARBA00023180"/>
    </source>
</evidence>
<keyword evidence="6" id="KW-0325">Glycoprotein</keyword>
<protein>
    <recommendedName>
        <fullName evidence="11">xylan 1,4-beta-xylosidase</fullName>
        <ecNumber evidence="11">3.2.1.37</ecNumber>
    </recommendedName>
</protein>
<keyword evidence="7" id="KW-0119">Carbohydrate metabolism</keyword>